<evidence type="ECO:0000313" key="6">
    <source>
        <dbReference type="Proteomes" id="UP000824118"/>
    </source>
</evidence>
<evidence type="ECO:0000313" key="5">
    <source>
        <dbReference type="EMBL" id="HIU50410.1"/>
    </source>
</evidence>
<protein>
    <submittedName>
        <fullName evidence="5">DeoR/GlpR transcriptional regulator</fullName>
    </submittedName>
</protein>
<dbReference type="InterPro" id="IPR037171">
    <property type="entry name" value="NagB/RpiA_transferase-like"/>
</dbReference>
<proteinExistence type="predicted"/>
<dbReference type="PRINTS" id="PR00037">
    <property type="entry name" value="HTHLACR"/>
</dbReference>
<reference evidence="5" key="1">
    <citation type="submission" date="2020-10" db="EMBL/GenBank/DDBJ databases">
        <authorList>
            <person name="Gilroy R."/>
        </authorList>
    </citation>
    <scope>NUCLEOTIDE SEQUENCE</scope>
    <source>
        <strain evidence="5">ChiGjej1B1-1684</strain>
    </source>
</reference>
<feature type="domain" description="HTH deoR-type" evidence="4">
    <location>
        <begin position="3"/>
        <end position="58"/>
    </location>
</feature>
<keyword evidence="2" id="KW-0238">DNA-binding</keyword>
<name>A0A9D1LY95_9FIRM</name>
<dbReference type="SMART" id="SM00420">
    <property type="entry name" value="HTH_DEOR"/>
    <property type="match status" value="1"/>
</dbReference>
<dbReference type="SUPFAM" id="SSF46785">
    <property type="entry name" value="Winged helix' DNA-binding domain"/>
    <property type="match status" value="1"/>
</dbReference>
<keyword evidence="3" id="KW-0804">Transcription</keyword>
<dbReference type="Gene3D" id="1.10.10.10">
    <property type="entry name" value="Winged helix-like DNA-binding domain superfamily/Winged helix DNA-binding domain"/>
    <property type="match status" value="1"/>
</dbReference>
<dbReference type="Gene3D" id="3.40.50.1360">
    <property type="match status" value="1"/>
</dbReference>
<dbReference type="AlphaFoldDB" id="A0A9D1LY95"/>
<dbReference type="PANTHER" id="PTHR30363:SF56">
    <property type="entry name" value="TRANSCRIPTIONAL REGULATOR, DEOR FAMILY"/>
    <property type="match status" value="1"/>
</dbReference>
<dbReference type="InterPro" id="IPR014036">
    <property type="entry name" value="DeoR-like_C"/>
</dbReference>
<dbReference type="InterPro" id="IPR050313">
    <property type="entry name" value="Carb_Metab_HTH_regulators"/>
</dbReference>
<dbReference type="Proteomes" id="UP000824118">
    <property type="component" value="Unassembled WGS sequence"/>
</dbReference>
<dbReference type="InterPro" id="IPR036388">
    <property type="entry name" value="WH-like_DNA-bd_sf"/>
</dbReference>
<dbReference type="Pfam" id="PF00455">
    <property type="entry name" value="DeoRC"/>
    <property type="match status" value="1"/>
</dbReference>
<sequence>MLTQERHEEICRIVNDKKAVTVTELVKLLGSSESTIRRDLNYLHDKGKIKKVHGGATSLINNYTTREDTVDEKALLHMEEKEKIGRYAASLIEPGELIYIDAGTTTGCLVSNIKDKDCIYVTNGISHAKLLGQMGCRVFVIPGTIRGCTEAIIGGEANDYLMRYNFTKGFFGVNGISLENGLTTPDPDEARTKTAAMSRCKQCYVLADSSKFRIVTAVTFGQPEDARIITTTLEEKQFKLKTEIVEVDQYDLYSHI</sequence>
<comment type="caution">
    <text evidence="5">The sequence shown here is derived from an EMBL/GenBank/DDBJ whole genome shotgun (WGS) entry which is preliminary data.</text>
</comment>
<dbReference type="InterPro" id="IPR001034">
    <property type="entry name" value="DeoR_HTH"/>
</dbReference>
<organism evidence="5 6">
    <name type="scientific">Candidatus Limousia pullorum</name>
    <dbReference type="NCBI Taxonomy" id="2840860"/>
    <lineage>
        <taxon>Bacteria</taxon>
        <taxon>Bacillati</taxon>
        <taxon>Bacillota</taxon>
        <taxon>Clostridia</taxon>
        <taxon>Eubacteriales</taxon>
        <taxon>Oscillospiraceae</taxon>
        <taxon>Oscillospiraceae incertae sedis</taxon>
        <taxon>Candidatus Limousia</taxon>
    </lineage>
</organism>
<evidence type="ECO:0000256" key="3">
    <source>
        <dbReference type="ARBA" id="ARBA00023163"/>
    </source>
</evidence>
<evidence type="ECO:0000256" key="2">
    <source>
        <dbReference type="ARBA" id="ARBA00023125"/>
    </source>
</evidence>
<dbReference type="SMART" id="SM01134">
    <property type="entry name" value="DeoRC"/>
    <property type="match status" value="1"/>
</dbReference>
<dbReference type="PROSITE" id="PS51000">
    <property type="entry name" value="HTH_DEOR_2"/>
    <property type="match status" value="1"/>
</dbReference>
<dbReference type="PANTHER" id="PTHR30363">
    <property type="entry name" value="HTH-TYPE TRANSCRIPTIONAL REGULATOR SRLR-RELATED"/>
    <property type="match status" value="1"/>
</dbReference>
<dbReference type="InterPro" id="IPR036390">
    <property type="entry name" value="WH_DNA-bd_sf"/>
</dbReference>
<evidence type="ECO:0000256" key="1">
    <source>
        <dbReference type="ARBA" id="ARBA00023015"/>
    </source>
</evidence>
<gene>
    <name evidence="5" type="ORF">IAD22_05305</name>
</gene>
<dbReference type="Pfam" id="PF08220">
    <property type="entry name" value="HTH_DeoR"/>
    <property type="match status" value="1"/>
</dbReference>
<dbReference type="EMBL" id="DVNG01000079">
    <property type="protein sequence ID" value="HIU50410.1"/>
    <property type="molecule type" value="Genomic_DNA"/>
</dbReference>
<accession>A0A9D1LY95</accession>
<dbReference type="PROSITE" id="PS00894">
    <property type="entry name" value="HTH_DEOR_1"/>
    <property type="match status" value="1"/>
</dbReference>
<dbReference type="GO" id="GO:0003700">
    <property type="term" value="F:DNA-binding transcription factor activity"/>
    <property type="evidence" value="ECO:0007669"/>
    <property type="project" value="InterPro"/>
</dbReference>
<reference evidence="5" key="2">
    <citation type="journal article" date="2021" name="PeerJ">
        <title>Extensive microbial diversity within the chicken gut microbiome revealed by metagenomics and culture.</title>
        <authorList>
            <person name="Gilroy R."/>
            <person name="Ravi A."/>
            <person name="Getino M."/>
            <person name="Pursley I."/>
            <person name="Horton D.L."/>
            <person name="Alikhan N.F."/>
            <person name="Baker D."/>
            <person name="Gharbi K."/>
            <person name="Hall N."/>
            <person name="Watson M."/>
            <person name="Adriaenssens E.M."/>
            <person name="Foster-Nyarko E."/>
            <person name="Jarju S."/>
            <person name="Secka A."/>
            <person name="Antonio M."/>
            <person name="Oren A."/>
            <person name="Chaudhuri R.R."/>
            <person name="La Ragione R."/>
            <person name="Hildebrand F."/>
            <person name="Pallen M.J."/>
        </authorList>
    </citation>
    <scope>NUCLEOTIDE SEQUENCE</scope>
    <source>
        <strain evidence="5">ChiGjej1B1-1684</strain>
    </source>
</reference>
<dbReference type="GO" id="GO:0003677">
    <property type="term" value="F:DNA binding"/>
    <property type="evidence" value="ECO:0007669"/>
    <property type="project" value="UniProtKB-KW"/>
</dbReference>
<dbReference type="SUPFAM" id="SSF100950">
    <property type="entry name" value="NagB/RpiA/CoA transferase-like"/>
    <property type="match status" value="1"/>
</dbReference>
<evidence type="ECO:0000259" key="4">
    <source>
        <dbReference type="PROSITE" id="PS51000"/>
    </source>
</evidence>
<keyword evidence="1" id="KW-0805">Transcription regulation</keyword>
<dbReference type="InterPro" id="IPR018356">
    <property type="entry name" value="Tscrpt_reg_HTH_DeoR_CS"/>
</dbReference>